<feature type="region of interest" description="Disordered" evidence="1">
    <location>
        <begin position="274"/>
        <end position="403"/>
    </location>
</feature>
<feature type="compositionally biased region" description="Basic residues" evidence="1">
    <location>
        <begin position="323"/>
        <end position="332"/>
    </location>
</feature>
<accession>A0AAN8ND31</accession>
<feature type="compositionally biased region" description="Polar residues" evidence="1">
    <location>
        <begin position="307"/>
        <end position="317"/>
    </location>
</feature>
<evidence type="ECO:0000313" key="3">
    <source>
        <dbReference type="Proteomes" id="UP001307849"/>
    </source>
</evidence>
<feature type="compositionally biased region" description="Polar residues" evidence="1">
    <location>
        <begin position="427"/>
        <end position="438"/>
    </location>
</feature>
<feature type="compositionally biased region" description="Basic residues" evidence="1">
    <location>
        <begin position="462"/>
        <end position="483"/>
    </location>
</feature>
<dbReference type="Proteomes" id="UP001307849">
    <property type="component" value="Unassembled WGS sequence"/>
</dbReference>
<name>A0AAN8ND31_9PEZI</name>
<feature type="region of interest" description="Disordered" evidence="1">
    <location>
        <begin position="422"/>
        <end position="483"/>
    </location>
</feature>
<sequence>MTSISLDIIFNRHNPTICITITILLPIADLPILHHLFIFFLSPIPHSFVHIITPYLLFIYPSTLSNNIYHPYDPTMPPKDLSFERLCAGSYEANASTLTKRPFPEKALPITLSTYFEKKGKSKPRRFIAIDFTNWKNRRCRLTIPANVVLFNLLTEKVVYIALHDLEKDDKMMLYISNEKSVPNNFSTYTCIDTKAGEVDLMETPPSTVKLEPINLWDVTKELIILRGCTSSPEDQREFFNDIDKDSAQIQIVQKVLDTRSWYWDSDAEREIIQRDISGEQQSSTKKKKAGSRLTGSAPRGEKRTTDFSTDSDSNQVSAPSKPSRRPPKKRQSLGPGVVPVLSPASGNETNNNQTDETQHRDSDVEMDLGQNSKGGQKPSGRKPRVRRGTRGGRRGASERRVVSAPAYGRAAADIEIFEDPDLGDESAQTTNPTNSVDYQPAPPDQELPGLENLHMGNSRGNSRRGYRGGRGHGHRGRGSNIF</sequence>
<evidence type="ECO:0000256" key="1">
    <source>
        <dbReference type="SAM" id="MobiDB-lite"/>
    </source>
</evidence>
<gene>
    <name evidence="2" type="ORF">TWF506_008343</name>
</gene>
<evidence type="ECO:0000313" key="2">
    <source>
        <dbReference type="EMBL" id="KAK6513913.1"/>
    </source>
</evidence>
<comment type="caution">
    <text evidence="2">The sequence shown here is derived from an EMBL/GenBank/DDBJ whole genome shotgun (WGS) entry which is preliminary data.</text>
</comment>
<dbReference type="EMBL" id="JAVHJM010000005">
    <property type="protein sequence ID" value="KAK6513913.1"/>
    <property type="molecule type" value="Genomic_DNA"/>
</dbReference>
<feature type="compositionally biased region" description="Basic residues" evidence="1">
    <location>
        <begin position="380"/>
        <end position="394"/>
    </location>
</feature>
<reference evidence="2 3" key="1">
    <citation type="submission" date="2019-10" db="EMBL/GenBank/DDBJ databases">
        <authorList>
            <person name="Palmer J.M."/>
        </authorList>
    </citation>
    <scope>NUCLEOTIDE SEQUENCE [LARGE SCALE GENOMIC DNA]</scope>
    <source>
        <strain evidence="2 3">TWF506</strain>
    </source>
</reference>
<protein>
    <submittedName>
        <fullName evidence="2">Uncharacterized protein</fullName>
    </submittedName>
</protein>
<keyword evidence="3" id="KW-1185">Reference proteome</keyword>
<organism evidence="2 3">
    <name type="scientific">Arthrobotrys conoides</name>
    <dbReference type="NCBI Taxonomy" id="74498"/>
    <lineage>
        <taxon>Eukaryota</taxon>
        <taxon>Fungi</taxon>
        <taxon>Dikarya</taxon>
        <taxon>Ascomycota</taxon>
        <taxon>Pezizomycotina</taxon>
        <taxon>Orbiliomycetes</taxon>
        <taxon>Orbiliales</taxon>
        <taxon>Orbiliaceae</taxon>
        <taxon>Arthrobotrys</taxon>
    </lineage>
</organism>
<dbReference type="AlphaFoldDB" id="A0AAN8ND31"/>
<proteinExistence type="predicted"/>